<name>A0A157ZCH2_9BURK</name>
<reference evidence="1" key="1">
    <citation type="submission" date="2016-01" db="EMBL/GenBank/DDBJ databases">
        <authorList>
            <person name="Peeters C."/>
        </authorList>
    </citation>
    <scope>NUCLEOTIDE SEQUENCE [LARGE SCALE GENOMIC DNA]</scope>
    <source>
        <strain evidence="1">LMG 29323</strain>
    </source>
</reference>
<keyword evidence="1" id="KW-0449">Lipoprotein</keyword>
<comment type="caution">
    <text evidence="1">The sequence shown here is derived from an EMBL/GenBank/DDBJ whole genome shotgun (WGS) entry which is preliminary data.</text>
</comment>
<dbReference type="EMBL" id="FCOE02000002">
    <property type="protein sequence ID" value="SAK43236.1"/>
    <property type="molecule type" value="Genomic_DNA"/>
</dbReference>
<organism evidence="1 2">
    <name type="scientific">Caballeronia pedi</name>
    <dbReference type="NCBI Taxonomy" id="1777141"/>
    <lineage>
        <taxon>Bacteria</taxon>
        <taxon>Pseudomonadati</taxon>
        <taxon>Pseudomonadota</taxon>
        <taxon>Betaproteobacteria</taxon>
        <taxon>Burkholderiales</taxon>
        <taxon>Burkholderiaceae</taxon>
        <taxon>Caballeronia</taxon>
    </lineage>
</organism>
<evidence type="ECO:0000313" key="2">
    <source>
        <dbReference type="Proteomes" id="UP000054911"/>
    </source>
</evidence>
<gene>
    <name evidence="1" type="ORF">AWB80_00564</name>
</gene>
<protein>
    <submittedName>
        <fullName evidence="1">Lipoprotein</fullName>
    </submittedName>
</protein>
<keyword evidence="2" id="KW-1185">Reference proteome</keyword>
<evidence type="ECO:0000313" key="1">
    <source>
        <dbReference type="EMBL" id="SAK43236.1"/>
    </source>
</evidence>
<dbReference type="AlphaFoldDB" id="A0A157ZCH2"/>
<sequence>MTSVHGFAKPHPVCHAPPNRGVPLFFSKVIVKPIFLTAAASAAFSLFLSACGGSSASTSGGVYMGPVANASVAAHEIAADGTVSDKAAATATTHSDGTFELRGSLRYPLLVRVTGGSFEEESNGASTNLSGELDAVYLSAPTQIVVSTYSNAVVADARAAGGLVAGNIAAAMSRVNAFAGDIDVQQTTPAFVVTGTTSTVTDGAKMSLALGAESESRIADGGSIDASTRNIVAQAANGDTLASCHAGAGDIAADGTLGAPGGVNCSITAGAAAYMTNARNRSGITSAAQIEPVMPGAVQTAKGSASTCGDRVALLNDNLALFEGRKNYVQAKLTGALTKANWASWQTISSWGPLAGQYGAIQPPAGCADIDTFQRELVMAVENFWVDQNLNYCHHHIPGWLPPDDSALADPKYRNASAGSTSGAKGDSAQKYGMTCTAQRNGVDGSQIVQRKGEASARALPSAQVQWHGVDCSDFTAWVYNFAGLTTDNREVETGITTQACMTPAGATSTPKWAGPTQTGVLFDINHGNFDATSKHLMPGDLLYITLAPPKQNGVTVPETATSTIGLSHVVTWTGKKWSELRNGPEGWRYDPAHIGEPGSRLGGDLAYILNDDDVLGALTKLDPYMIIDSHYAGPAYRPFYGWYRGSVSNVRRIVGADAVRANPELADLIIAQQPSMSRQAAKGTLGQIVLASKHGLANGGYRLQYTQGANGALAACERVGIAR</sequence>
<accession>A0A157ZCH2</accession>
<dbReference type="RefSeq" id="WP_244206364.1">
    <property type="nucleotide sequence ID" value="NZ_FCOE02000002.1"/>
</dbReference>
<dbReference type="STRING" id="1777141.AWB80_00564"/>
<proteinExistence type="predicted"/>
<dbReference type="Proteomes" id="UP000054911">
    <property type="component" value="Unassembled WGS sequence"/>
</dbReference>